<feature type="transmembrane region" description="Helical" evidence="1">
    <location>
        <begin position="37"/>
        <end position="60"/>
    </location>
</feature>
<feature type="transmembrane region" description="Helical" evidence="1">
    <location>
        <begin position="104"/>
        <end position="123"/>
    </location>
</feature>
<feature type="transmembrane region" description="Helical" evidence="1">
    <location>
        <begin position="80"/>
        <end position="97"/>
    </location>
</feature>
<feature type="transmembrane region" description="Helical" evidence="1">
    <location>
        <begin position="129"/>
        <end position="149"/>
    </location>
</feature>
<evidence type="ECO:0000313" key="2">
    <source>
        <dbReference type="EMBL" id="CAE2312694.1"/>
    </source>
</evidence>
<name>A0A7S4L230_9EUKA</name>
<accession>A0A7S4L230</accession>
<sequence>MEDQLRKRAKPLTTEEQREFVAQLEKENESTTKKFKIWITVMCIILGLLKAQTIFTHFVYGPLPHPQIFQSELEASPFNPILETFSSISFFLIAAFLANWSGKYIALSASLCCVIANAVLLLVSPSKDLFSFGWYLLINVIVITLCYYFKTIEQDTKKHIKSLEGYIYDLKSV</sequence>
<protein>
    <submittedName>
        <fullName evidence="2">Uncharacterized protein</fullName>
    </submittedName>
</protein>
<reference evidence="2" key="1">
    <citation type="submission" date="2021-01" db="EMBL/GenBank/DDBJ databases">
        <authorList>
            <person name="Corre E."/>
            <person name="Pelletier E."/>
            <person name="Niang G."/>
            <person name="Scheremetjew M."/>
            <person name="Finn R."/>
            <person name="Kale V."/>
            <person name="Holt S."/>
            <person name="Cochrane G."/>
            <person name="Meng A."/>
            <person name="Brown T."/>
            <person name="Cohen L."/>
        </authorList>
    </citation>
    <scope>NUCLEOTIDE SEQUENCE</scope>
    <source>
        <strain evidence="2">SoJaBio B1-5/56/2</strain>
    </source>
</reference>
<keyword evidence="1" id="KW-1133">Transmembrane helix</keyword>
<keyword evidence="1" id="KW-0472">Membrane</keyword>
<organism evidence="2">
    <name type="scientific">Paramoeba aestuarina</name>
    <dbReference type="NCBI Taxonomy" id="180227"/>
    <lineage>
        <taxon>Eukaryota</taxon>
        <taxon>Amoebozoa</taxon>
        <taxon>Discosea</taxon>
        <taxon>Flabellinia</taxon>
        <taxon>Dactylopodida</taxon>
        <taxon>Paramoebidae</taxon>
        <taxon>Paramoeba</taxon>
    </lineage>
</organism>
<proteinExistence type="predicted"/>
<keyword evidence="1" id="KW-0812">Transmembrane</keyword>
<evidence type="ECO:0000256" key="1">
    <source>
        <dbReference type="SAM" id="Phobius"/>
    </source>
</evidence>
<dbReference type="AlphaFoldDB" id="A0A7S4L230"/>
<gene>
    <name evidence="2" type="ORF">NAES01612_LOCUS14598</name>
</gene>
<dbReference type="EMBL" id="HBKR01022386">
    <property type="protein sequence ID" value="CAE2312694.1"/>
    <property type="molecule type" value="Transcribed_RNA"/>
</dbReference>